<feature type="domain" description="YhaN AAA" evidence="3">
    <location>
        <begin position="1"/>
        <end position="206"/>
    </location>
</feature>
<dbReference type="RefSeq" id="WP_092479760.1">
    <property type="nucleotide sequence ID" value="NZ_FOXW01000002.1"/>
</dbReference>
<gene>
    <name evidence="4" type="ORF">SAMN04488506_0696</name>
</gene>
<dbReference type="PANTHER" id="PTHR41259:SF1">
    <property type="entry name" value="DOUBLE-STRAND BREAK REPAIR RAD50 ATPASE, PUTATIVE-RELATED"/>
    <property type="match status" value="1"/>
</dbReference>
<protein>
    <submittedName>
        <fullName evidence="4">Uncharacterized protein YhaN</fullName>
    </submittedName>
</protein>
<name>A0A1I5W1S1_9LACT</name>
<evidence type="ECO:0000313" key="4">
    <source>
        <dbReference type="EMBL" id="SFQ13196.1"/>
    </source>
</evidence>
<feature type="coiled-coil region" evidence="1">
    <location>
        <begin position="549"/>
        <end position="618"/>
    </location>
</feature>
<keyword evidence="5" id="KW-1185">Reference proteome</keyword>
<dbReference type="Gene3D" id="3.40.50.300">
    <property type="entry name" value="P-loop containing nucleotide triphosphate hydrolases"/>
    <property type="match status" value="2"/>
</dbReference>
<dbReference type="Proteomes" id="UP000199136">
    <property type="component" value="Unassembled WGS sequence"/>
</dbReference>
<dbReference type="InterPro" id="IPR027417">
    <property type="entry name" value="P-loop_NTPase"/>
</dbReference>
<keyword evidence="1" id="KW-0175">Coiled coil</keyword>
<keyword evidence="2" id="KW-0812">Transmembrane</keyword>
<evidence type="ECO:0000256" key="1">
    <source>
        <dbReference type="SAM" id="Coils"/>
    </source>
</evidence>
<proteinExistence type="predicted"/>
<dbReference type="EMBL" id="FOXW01000002">
    <property type="protein sequence ID" value="SFQ13196.1"/>
    <property type="molecule type" value="Genomic_DNA"/>
</dbReference>
<evidence type="ECO:0000256" key="2">
    <source>
        <dbReference type="SAM" id="Phobius"/>
    </source>
</evidence>
<dbReference type="Pfam" id="PF13514">
    <property type="entry name" value="AAA_27"/>
    <property type="match status" value="1"/>
</dbReference>
<feature type="coiled-coil region" evidence="1">
    <location>
        <begin position="183"/>
        <end position="248"/>
    </location>
</feature>
<organism evidence="4 5">
    <name type="scientific">Desemzia incerta</name>
    <dbReference type="NCBI Taxonomy" id="82801"/>
    <lineage>
        <taxon>Bacteria</taxon>
        <taxon>Bacillati</taxon>
        <taxon>Bacillota</taxon>
        <taxon>Bacilli</taxon>
        <taxon>Lactobacillales</taxon>
        <taxon>Carnobacteriaceae</taxon>
        <taxon>Desemzia</taxon>
    </lineage>
</organism>
<accession>A0A1I5W1S1</accession>
<feature type="coiled-coil region" evidence="1">
    <location>
        <begin position="318"/>
        <end position="399"/>
    </location>
</feature>
<dbReference type="AlphaFoldDB" id="A0A1I5W1S1"/>
<dbReference type="InterPro" id="IPR038734">
    <property type="entry name" value="YhaN_AAA"/>
</dbReference>
<dbReference type="PANTHER" id="PTHR41259">
    <property type="entry name" value="DOUBLE-STRAND BREAK REPAIR RAD50 ATPASE, PUTATIVE-RELATED"/>
    <property type="match status" value="1"/>
</dbReference>
<keyword evidence="2" id="KW-0472">Membrane</keyword>
<reference evidence="4 5" key="1">
    <citation type="submission" date="2016-10" db="EMBL/GenBank/DDBJ databases">
        <authorList>
            <person name="de Groot N.N."/>
        </authorList>
    </citation>
    <scope>NUCLEOTIDE SEQUENCE [LARGE SCALE GENOMIC DNA]</scope>
    <source>
        <strain evidence="4 5">DSM 20581</strain>
    </source>
</reference>
<feature type="transmembrane region" description="Helical" evidence="2">
    <location>
        <begin position="460"/>
        <end position="493"/>
    </location>
</feature>
<evidence type="ECO:0000313" key="5">
    <source>
        <dbReference type="Proteomes" id="UP000199136"/>
    </source>
</evidence>
<evidence type="ECO:0000259" key="3">
    <source>
        <dbReference type="Pfam" id="PF13514"/>
    </source>
</evidence>
<sequence length="951" mass="111180">MKIKEIEIYGYGKWVDKSFTDIGSLQIYYGKNEAGKTTLMSFVHSVLFGFPTKQSSELRYEPKESTRYGGRLTVTDTPYGDAVIERVKGKANGDVTVTLSSGVVGSDELLETILYGIDKKTYQTLFSFDLDGLQHMQKMNQKKLNRYFLSIGTLGNEQLLRVADKFEKKANELYKPTGRKPKINQKIRQVEAKRKQVQAAKEKNQQYMEFYQLKSELEEKIQQSKDKRDELQEKIQDYQRLNANWNHYAEMQSIQQQMTKEKLTELPEEGLYQLNNLQERIGEIKEKITDIHEELLTIQKKQEPSRKLRFYFNNETTVEELLAELNDIQQQAIEQEQLQVEVHQLEQQLIQKKFDLGLAPDSSIPEPLSDQVKQRFYELEELMKRVEQEQAEAKEKEQYLNYQNQSLFQQLDSLEQRLWSQEKFQDAEKEYKKRNVEETAYTTSRATSNQALSTKSKSPVFLILGVLAVAIGLLIHNMMGYGLIGIGILSIVWGLKRKSPTAVESSVTPSKTADDEFSASSYEEFIQQKELKKQWREKLAENDQVTYDLNQIRELIVRLEHESNELQKEENGLRTEYGYPASFSVVGSGMDADPFQFIRELNADIRSKEKRIAELEQFIGYWSEKASLLEAVVFLDWNSLPSIINGLVNYKEEVANERIQRNQLLQSEKEVHNRLQHWDKQQKELETQRMELFRSIQVKDEDEFRKKYILFQNLTDKKDRLSVLETQLIDDLNLYNQFKDQAELTESIQKHSLAIENRKQTEEEMLNEKINYELSMQRLEEGGEYSVLLQEMSILENELQMIVDEWSSYKVASTMIERTLNLAKKDRFPQTIIDTAAFFALLTRGNYQNVYVEEERLLVQRKDGALFDAAELSKGTAEQLYVALRFAFVKNTSDLVKLPLLIDDGFVNFDSQRKNEMFELMNQMSQTTQILYFTFDETIDQSYPQETIEML</sequence>
<dbReference type="STRING" id="82801.SAMN04488506_0696"/>
<dbReference type="SUPFAM" id="SSF52540">
    <property type="entry name" value="P-loop containing nucleoside triphosphate hydrolases"/>
    <property type="match status" value="1"/>
</dbReference>
<keyword evidence="2" id="KW-1133">Transmembrane helix</keyword>
<dbReference type="OrthoDB" id="9764467at2"/>